<protein>
    <submittedName>
        <fullName evidence="6">Cytochrome P450</fullName>
    </submittedName>
</protein>
<reference evidence="6" key="1">
    <citation type="submission" date="2022-11" db="UniProtKB">
        <authorList>
            <consortium name="WormBaseParasite"/>
        </authorList>
    </citation>
    <scope>IDENTIFICATION</scope>
</reference>
<dbReference type="PANTHER" id="PTHR24300">
    <property type="entry name" value="CYTOCHROME P450 508A4-RELATED"/>
    <property type="match status" value="1"/>
</dbReference>
<dbReference type="GO" id="GO:0005737">
    <property type="term" value="C:cytoplasm"/>
    <property type="evidence" value="ECO:0007669"/>
    <property type="project" value="TreeGrafter"/>
</dbReference>
<keyword evidence="5" id="KW-1185">Reference proteome</keyword>
<proteinExistence type="inferred from homology"/>
<dbReference type="Pfam" id="PF00067">
    <property type="entry name" value="p450"/>
    <property type="match status" value="1"/>
</dbReference>
<dbReference type="WBParaSite" id="jg24360">
    <property type="protein sequence ID" value="jg24360"/>
    <property type="gene ID" value="jg24360"/>
</dbReference>
<evidence type="ECO:0000256" key="3">
    <source>
        <dbReference type="ARBA" id="ARBA00023004"/>
    </source>
</evidence>
<keyword evidence="2" id="KW-0479">Metal-binding</keyword>
<organism evidence="5 6">
    <name type="scientific">Ditylenchus dipsaci</name>
    <dbReference type="NCBI Taxonomy" id="166011"/>
    <lineage>
        <taxon>Eukaryota</taxon>
        <taxon>Metazoa</taxon>
        <taxon>Ecdysozoa</taxon>
        <taxon>Nematoda</taxon>
        <taxon>Chromadorea</taxon>
        <taxon>Rhabditida</taxon>
        <taxon>Tylenchina</taxon>
        <taxon>Tylenchomorpha</taxon>
        <taxon>Sphaerularioidea</taxon>
        <taxon>Anguinidae</taxon>
        <taxon>Anguininae</taxon>
        <taxon>Ditylenchus</taxon>
    </lineage>
</organism>
<dbReference type="PRINTS" id="PR00463">
    <property type="entry name" value="EP450I"/>
</dbReference>
<keyword evidence="4" id="KW-0560">Oxidoreductase</keyword>
<dbReference type="InterPro" id="IPR002401">
    <property type="entry name" value="Cyt_P450_E_grp-I"/>
</dbReference>
<dbReference type="AlphaFoldDB" id="A0A915DYR5"/>
<evidence type="ECO:0000256" key="2">
    <source>
        <dbReference type="ARBA" id="ARBA00022723"/>
    </source>
</evidence>
<dbReference type="GO" id="GO:0005506">
    <property type="term" value="F:iron ion binding"/>
    <property type="evidence" value="ECO:0007669"/>
    <property type="project" value="InterPro"/>
</dbReference>
<dbReference type="InterPro" id="IPR036396">
    <property type="entry name" value="Cyt_P450_sf"/>
</dbReference>
<accession>A0A915DYR5</accession>
<evidence type="ECO:0000256" key="1">
    <source>
        <dbReference type="ARBA" id="ARBA00010617"/>
    </source>
</evidence>
<keyword evidence="3" id="KW-0408">Iron</keyword>
<dbReference type="InterPro" id="IPR001128">
    <property type="entry name" value="Cyt_P450"/>
</dbReference>
<dbReference type="PRINTS" id="PR00385">
    <property type="entry name" value="P450"/>
</dbReference>
<name>A0A915DYR5_9BILA</name>
<dbReference type="Proteomes" id="UP000887574">
    <property type="component" value="Unplaced"/>
</dbReference>
<comment type="similarity">
    <text evidence="1">Belongs to the cytochrome P450 family.</text>
</comment>
<dbReference type="SUPFAM" id="SSF48264">
    <property type="entry name" value="Cytochrome P450"/>
    <property type="match status" value="1"/>
</dbReference>
<dbReference type="GO" id="GO:0020037">
    <property type="term" value="F:heme binding"/>
    <property type="evidence" value="ECO:0007669"/>
    <property type="project" value="InterPro"/>
</dbReference>
<sequence length="231" mass="26743">MLEVESVIDTVNHDIEHGNDQTKEGYNFLVFGFRFAEDSLQDFYKTKTAIDNQIQILSSIFLLFQRVVQRFDQMHAFFDSQIRATIKRRKHEAETNATRDEDDTYFIDAFLQEIEHRKKANDSGLEDHILILITLRGLCPDLFVAGQETTSNTIRFLILYMMVYPDIQAKMQEELDRVIGDNEGTKRISLADKAKLPYTNAVINETQRFCNLLPLNLIHRTTENVECGGSK</sequence>
<evidence type="ECO:0000313" key="5">
    <source>
        <dbReference type="Proteomes" id="UP000887574"/>
    </source>
</evidence>
<dbReference type="Gene3D" id="1.10.630.10">
    <property type="entry name" value="Cytochrome P450"/>
    <property type="match status" value="1"/>
</dbReference>
<dbReference type="GO" id="GO:0006082">
    <property type="term" value="P:organic acid metabolic process"/>
    <property type="evidence" value="ECO:0007669"/>
    <property type="project" value="TreeGrafter"/>
</dbReference>
<dbReference type="GO" id="GO:0006805">
    <property type="term" value="P:xenobiotic metabolic process"/>
    <property type="evidence" value="ECO:0007669"/>
    <property type="project" value="TreeGrafter"/>
</dbReference>
<evidence type="ECO:0000256" key="4">
    <source>
        <dbReference type="ARBA" id="ARBA00023033"/>
    </source>
</evidence>
<dbReference type="PANTHER" id="PTHR24300:SF375">
    <property type="entry name" value="CYTOCHROME P450 FAMILY"/>
    <property type="match status" value="1"/>
</dbReference>
<keyword evidence="4" id="KW-0503">Monooxygenase</keyword>
<evidence type="ECO:0000313" key="6">
    <source>
        <dbReference type="WBParaSite" id="jg24360"/>
    </source>
</evidence>
<dbReference type="InterPro" id="IPR050182">
    <property type="entry name" value="Cytochrome_P450_fam2"/>
</dbReference>
<dbReference type="GO" id="GO:0016712">
    <property type="term" value="F:oxidoreductase activity, acting on paired donors, with incorporation or reduction of molecular oxygen, reduced flavin or flavoprotein as one donor, and incorporation of one atom of oxygen"/>
    <property type="evidence" value="ECO:0007669"/>
    <property type="project" value="TreeGrafter"/>
</dbReference>